<evidence type="ECO:0000256" key="2">
    <source>
        <dbReference type="SAM" id="SignalP"/>
    </source>
</evidence>
<feature type="chain" id="PRO_5046711881" evidence="2">
    <location>
        <begin position="21"/>
        <end position="204"/>
    </location>
</feature>
<evidence type="ECO:0000313" key="5">
    <source>
        <dbReference type="Proteomes" id="UP001589585"/>
    </source>
</evidence>
<feature type="signal peptide" evidence="2">
    <location>
        <begin position="1"/>
        <end position="20"/>
    </location>
</feature>
<evidence type="ECO:0000259" key="3">
    <source>
        <dbReference type="Pfam" id="PF13505"/>
    </source>
</evidence>
<dbReference type="Proteomes" id="UP001589585">
    <property type="component" value="Unassembled WGS sequence"/>
</dbReference>
<keyword evidence="1 2" id="KW-0732">Signal</keyword>
<proteinExistence type="predicted"/>
<dbReference type="RefSeq" id="WP_379861801.1">
    <property type="nucleotide sequence ID" value="NZ_JBHMFC010000081.1"/>
</dbReference>
<protein>
    <submittedName>
        <fullName evidence="4">Outer membrane beta-barrel protein</fullName>
    </submittedName>
</protein>
<gene>
    <name evidence="4" type="ORF">ACFFU9_12525</name>
</gene>
<comment type="caution">
    <text evidence="4">The sequence shown here is derived from an EMBL/GenBank/DDBJ whole genome shotgun (WGS) entry which is preliminary data.</text>
</comment>
<dbReference type="InterPro" id="IPR011250">
    <property type="entry name" value="OMP/PagP_B-barrel"/>
</dbReference>
<organism evidence="4 5">
    <name type="scientific">Mariniflexile ostreae</name>
    <dbReference type="NCBI Taxonomy" id="1520892"/>
    <lineage>
        <taxon>Bacteria</taxon>
        <taxon>Pseudomonadati</taxon>
        <taxon>Bacteroidota</taxon>
        <taxon>Flavobacteriia</taxon>
        <taxon>Flavobacteriales</taxon>
        <taxon>Flavobacteriaceae</taxon>
        <taxon>Mariniflexile</taxon>
    </lineage>
</organism>
<keyword evidence="5" id="KW-1185">Reference proteome</keyword>
<dbReference type="Pfam" id="PF13505">
    <property type="entry name" value="OMP_b-brl"/>
    <property type="match status" value="1"/>
</dbReference>
<dbReference type="SUPFAM" id="SSF56925">
    <property type="entry name" value="OMPA-like"/>
    <property type="match status" value="1"/>
</dbReference>
<evidence type="ECO:0000256" key="1">
    <source>
        <dbReference type="ARBA" id="ARBA00022729"/>
    </source>
</evidence>
<dbReference type="Gene3D" id="2.40.160.20">
    <property type="match status" value="1"/>
</dbReference>
<feature type="domain" description="Outer membrane protein beta-barrel" evidence="3">
    <location>
        <begin position="9"/>
        <end position="186"/>
    </location>
</feature>
<evidence type="ECO:0000313" key="4">
    <source>
        <dbReference type="EMBL" id="MFB9057565.1"/>
    </source>
</evidence>
<name>A0ABV5FDP6_9FLAO</name>
<reference evidence="4 5" key="1">
    <citation type="submission" date="2024-09" db="EMBL/GenBank/DDBJ databases">
        <authorList>
            <person name="Sun Q."/>
            <person name="Mori K."/>
        </authorList>
    </citation>
    <scope>NUCLEOTIDE SEQUENCE [LARGE SCALE GENOMIC DNA]</scope>
    <source>
        <strain evidence="4 5">CECT 8622</strain>
    </source>
</reference>
<sequence length="204" mass="21669">MKKLILSVAVAALGLLQVNAQDAPIFGFAEGDVIVEGSVNFNSTNDKNSDVKTNKFGISPKVGFFISDDLAIGASLNVSSGKIESSGVDTSKKSEFGVGVFGRYYFLDLGARFKTFTELGLGYNTSDDKIADLKENTLGANLDLGINYFVKENIALTFSLDNLISFSSSKYDVDGAKAVSSFDLGAGDVNNPFATASFGVLFKF</sequence>
<dbReference type="EMBL" id="JBHMFC010000081">
    <property type="protein sequence ID" value="MFB9057565.1"/>
    <property type="molecule type" value="Genomic_DNA"/>
</dbReference>
<accession>A0ABV5FDP6</accession>
<dbReference type="InterPro" id="IPR027385">
    <property type="entry name" value="Beta-barrel_OMP"/>
</dbReference>